<dbReference type="Gene3D" id="3.30.420.10">
    <property type="entry name" value="Ribonuclease H-like superfamily/Ribonuclease H"/>
    <property type="match status" value="1"/>
</dbReference>
<dbReference type="GO" id="GO:0003676">
    <property type="term" value="F:nucleic acid binding"/>
    <property type="evidence" value="ECO:0007669"/>
    <property type="project" value="InterPro"/>
</dbReference>
<feature type="domain" description="Retrovirus-related Pol polyprotein from transposon TNT 1-94-like beta-barrel" evidence="8">
    <location>
        <begin position="31"/>
        <end position="105"/>
    </location>
</feature>
<dbReference type="Pfam" id="PF25597">
    <property type="entry name" value="SH3_retrovirus"/>
    <property type="match status" value="1"/>
</dbReference>
<evidence type="ECO:0000313" key="10">
    <source>
        <dbReference type="EMBL" id="KAI5348930.1"/>
    </source>
</evidence>
<dbReference type="Proteomes" id="UP001054821">
    <property type="component" value="Chromosome 1"/>
</dbReference>
<dbReference type="Pfam" id="PF22936">
    <property type="entry name" value="Pol_BBD"/>
    <property type="match status" value="1"/>
</dbReference>
<evidence type="ECO:0000256" key="3">
    <source>
        <dbReference type="ARBA" id="ARBA00022750"/>
    </source>
</evidence>
<keyword evidence="4" id="KW-0378">Hydrolase</keyword>
<comment type="caution">
    <text evidence="10">The sequence shown here is derived from an EMBL/GenBank/DDBJ whole genome shotgun (WGS) entry which is preliminary data.</text>
</comment>
<feature type="domain" description="Reverse transcriptase Ty1/copia-type" evidence="6">
    <location>
        <begin position="589"/>
        <end position="689"/>
    </location>
</feature>
<dbReference type="InterPro" id="IPR043502">
    <property type="entry name" value="DNA/RNA_pol_sf"/>
</dbReference>
<dbReference type="Pfam" id="PF07727">
    <property type="entry name" value="RVT_2"/>
    <property type="match status" value="1"/>
</dbReference>
<feature type="region of interest" description="Disordered" evidence="5">
    <location>
        <begin position="720"/>
        <end position="739"/>
    </location>
</feature>
<dbReference type="InterPro" id="IPR025724">
    <property type="entry name" value="GAG-pre-integrase_dom"/>
</dbReference>
<evidence type="ECO:0000256" key="5">
    <source>
        <dbReference type="SAM" id="MobiDB-lite"/>
    </source>
</evidence>
<feature type="compositionally biased region" description="Acidic residues" evidence="5">
    <location>
        <begin position="469"/>
        <end position="479"/>
    </location>
</feature>
<dbReference type="GO" id="GO:0004190">
    <property type="term" value="F:aspartic-type endopeptidase activity"/>
    <property type="evidence" value="ECO:0007669"/>
    <property type="project" value="UniProtKB-KW"/>
</dbReference>
<dbReference type="PANTHER" id="PTHR42648:SF22">
    <property type="entry name" value="REVERSE TRANSCRIPTASE TY1_COPIA-TYPE DOMAIN-CONTAINING PROTEIN"/>
    <property type="match status" value="1"/>
</dbReference>
<evidence type="ECO:0000313" key="11">
    <source>
        <dbReference type="Proteomes" id="UP001054821"/>
    </source>
</evidence>
<dbReference type="InterPro" id="IPR036397">
    <property type="entry name" value="RNaseH_sf"/>
</dbReference>
<evidence type="ECO:0000256" key="4">
    <source>
        <dbReference type="ARBA" id="ARBA00022801"/>
    </source>
</evidence>
<dbReference type="GO" id="GO:0006508">
    <property type="term" value="P:proteolysis"/>
    <property type="evidence" value="ECO:0007669"/>
    <property type="project" value="UniProtKB-KW"/>
</dbReference>
<dbReference type="SUPFAM" id="SSF53098">
    <property type="entry name" value="Ribonuclease H-like"/>
    <property type="match status" value="1"/>
</dbReference>
<dbReference type="InterPro" id="IPR057670">
    <property type="entry name" value="SH3_retrovirus"/>
</dbReference>
<evidence type="ECO:0000259" key="7">
    <source>
        <dbReference type="Pfam" id="PF13976"/>
    </source>
</evidence>
<evidence type="ECO:0000259" key="9">
    <source>
        <dbReference type="Pfam" id="PF25597"/>
    </source>
</evidence>
<feature type="region of interest" description="Disordered" evidence="5">
    <location>
        <begin position="454"/>
        <end position="492"/>
    </location>
</feature>
<feature type="domain" description="GAG-pre-integrase" evidence="7">
    <location>
        <begin position="137"/>
        <end position="208"/>
    </location>
</feature>
<evidence type="ECO:0000259" key="8">
    <source>
        <dbReference type="Pfam" id="PF22936"/>
    </source>
</evidence>
<evidence type="ECO:0000256" key="1">
    <source>
        <dbReference type="ARBA" id="ARBA00022670"/>
    </source>
</evidence>
<dbReference type="InterPro" id="IPR012337">
    <property type="entry name" value="RNaseH-like_sf"/>
</dbReference>
<dbReference type="GO" id="GO:0046872">
    <property type="term" value="F:metal ion binding"/>
    <property type="evidence" value="ECO:0007669"/>
    <property type="project" value="UniProtKB-KW"/>
</dbReference>
<evidence type="ECO:0000259" key="6">
    <source>
        <dbReference type="Pfam" id="PF07727"/>
    </source>
</evidence>
<evidence type="ECO:0008006" key="12">
    <source>
        <dbReference type="Google" id="ProtNLM"/>
    </source>
</evidence>
<evidence type="ECO:0000256" key="2">
    <source>
        <dbReference type="ARBA" id="ARBA00022723"/>
    </source>
</evidence>
<protein>
    <recommendedName>
        <fullName evidence="12">Integrase catalytic domain-containing protein</fullName>
    </recommendedName>
</protein>
<dbReference type="PANTHER" id="PTHR42648">
    <property type="entry name" value="TRANSPOSASE, PUTATIVE-RELATED"/>
    <property type="match status" value="1"/>
</dbReference>
<keyword evidence="11" id="KW-1185">Reference proteome</keyword>
<dbReference type="InterPro" id="IPR013103">
    <property type="entry name" value="RVT_2"/>
</dbReference>
<dbReference type="EMBL" id="JAJFAZ020000001">
    <property type="protein sequence ID" value="KAI5348930.1"/>
    <property type="molecule type" value="Genomic_DNA"/>
</dbReference>
<keyword evidence="3" id="KW-0064">Aspartyl protease</keyword>
<feature type="domain" description="Retroviral polymerase SH3-like" evidence="9">
    <location>
        <begin position="317"/>
        <end position="370"/>
    </location>
</feature>
<keyword evidence="1" id="KW-0645">Protease</keyword>
<accession>A0AAD4WST9</accession>
<name>A0AAD4WST9_PRUDU</name>
<dbReference type="InterPro" id="IPR054722">
    <property type="entry name" value="PolX-like_BBD"/>
</dbReference>
<sequence length="739" mass="82896">MSDNSIVGAVATASANLCNSDSIPGTDSNTWIIDTGASDHMTYDAKFLDELSSNTHDPHIISANGLPSPITGEGTISLTPTLSLSRALLVLNIHYNLLSVGQLLDTINASTTFYPTHCSFQDLKTYEMIGHGKRIGGLYYLTLPSAPVRDRVVNTIQSCNVKDKQQIWLWHRRLGQPSFGYLKRLFPSLFCSSNDSSFKCETCILAKSHCTVFSLSDNKAAKPYSDVWGPVRVISNEFRWFVTFTNDCTRLTWVFLLKNKHDVVSILPELCTMVSIQFHARVKVFQTDNGGEYVNNTLASFFRAQVSKLPPKFFWYVAYVHVYSHQLSELDLCAMRCIFIDYSYTQKGYHPPTQKVHVPLDLTFHEEVPYYVSFSSPIQGEMVSELESLGFKNDVFEDTAFGKETTCRTEASDRSPISEDKTCGLCEEKTDRPLELDRSPISGDEAGALDVETTVHTEASDQSPVSENNDSDSCMDEFDTIPPSALPMSQSTCDSESSEVISNDLSVSTYQLPSRTTCGNPKIQYSPNIYAKSKYLISHYVSTHCLSKSYASYLCQLSSICVPTKLQDALSNPKWMDAMNVVMDALNKNKTWDLVHLPRGKKAVGCRWVFTLKHKADGSIDRDQARLVAKGYTQTFGVDYLETFASVAKLNTVCVLLSLAANRDWPLLQFDVKNAFLHSDLNEEIYMVSLMSNSDYALFLKRHKETGMLDCKPIDTSSEQNHKFGLYPDQVPTDKERYQ</sequence>
<gene>
    <name evidence="10" type="ORF">L3X38_001817</name>
</gene>
<dbReference type="AlphaFoldDB" id="A0AAD4WST9"/>
<proteinExistence type="predicted"/>
<reference evidence="10 11" key="1">
    <citation type="journal article" date="2022" name="G3 (Bethesda)">
        <title>Whole-genome sequence and methylome profiling of the almond [Prunus dulcis (Mill.) D.A. Webb] cultivar 'Nonpareil'.</title>
        <authorList>
            <person name="D'Amico-Willman K.M."/>
            <person name="Ouma W.Z."/>
            <person name="Meulia T."/>
            <person name="Sideli G.M."/>
            <person name="Gradziel T.M."/>
            <person name="Fresnedo-Ramirez J."/>
        </authorList>
    </citation>
    <scope>NUCLEOTIDE SEQUENCE [LARGE SCALE GENOMIC DNA]</scope>
    <source>
        <strain evidence="10">Clone GOH B32 T37-40</strain>
    </source>
</reference>
<dbReference type="Pfam" id="PF13976">
    <property type="entry name" value="gag_pre-integrs"/>
    <property type="match status" value="1"/>
</dbReference>
<dbReference type="SUPFAM" id="SSF56672">
    <property type="entry name" value="DNA/RNA polymerases"/>
    <property type="match status" value="1"/>
</dbReference>
<organism evidence="10 11">
    <name type="scientific">Prunus dulcis</name>
    <name type="common">Almond</name>
    <name type="synonym">Amygdalus dulcis</name>
    <dbReference type="NCBI Taxonomy" id="3755"/>
    <lineage>
        <taxon>Eukaryota</taxon>
        <taxon>Viridiplantae</taxon>
        <taxon>Streptophyta</taxon>
        <taxon>Embryophyta</taxon>
        <taxon>Tracheophyta</taxon>
        <taxon>Spermatophyta</taxon>
        <taxon>Magnoliopsida</taxon>
        <taxon>eudicotyledons</taxon>
        <taxon>Gunneridae</taxon>
        <taxon>Pentapetalae</taxon>
        <taxon>rosids</taxon>
        <taxon>fabids</taxon>
        <taxon>Rosales</taxon>
        <taxon>Rosaceae</taxon>
        <taxon>Amygdaloideae</taxon>
        <taxon>Amygdaleae</taxon>
        <taxon>Prunus</taxon>
    </lineage>
</organism>
<keyword evidence="2" id="KW-0479">Metal-binding</keyword>
<dbReference type="InterPro" id="IPR039537">
    <property type="entry name" value="Retrotran_Ty1/copia-like"/>
</dbReference>